<evidence type="ECO:0000256" key="7">
    <source>
        <dbReference type="ARBA" id="ARBA00023136"/>
    </source>
</evidence>
<keyword evidence="6 11" id="KW-1133">Transmembrane helix</keyword>
<evidence type="ECO:0000256" key="2">
    <source>
        <dbReference type="ARBA" id="ARBA00022692"/>
    </source>
</evidence>
<dbReference type="InterPro" id="IPR013783">
    <property type="entry name" value="Ig-like_fold"/>
</dbReference>
<dbReference type="AlphaFoldDB" id="A0AAV2M9J9"/>
<protein>
    <recommendedName>
        <fullName evidence="12">Ig-like domain-containing protein</fullName>
    </recommendedName>
</protein>
<feature type="region of interest" description="Disordered" evidence="10">
    <location>
        <begin position="348"/>
        <end position="518"/>
    </location>
</feature>
<feature type="compositionally biased region" description="Polar residues" evidence="10">
    <location>
        <begin position="417"/>
        <end position="445"/>
    </location>
</feature>
<evidence type="ECO:0000256" key="6">
    <source>
        <dbReference type="ARBA" id="ARBA00022989"/>
    </source>
</evidence>
<evidence type="ECO:0000256" key="9">
    <source>
        <dbReference type="ARBA" id="ARBA00038361"/>
    </source>
</evidence>
<dbReference type="SMART" id="SM00409">
    <property type="entry name" value="IG"/>
    <property type="match status" value="2"/>
</dbReference>
<keyword evidence="7 11" id="KW-0472">Membrane</keyword>
<feature type="domain" description="Ig-like" evidence="12">
    <location>
        <begin position="1"/>
        <end position="84"/>
    </location>
</feature>
<evidence type="ECO:0000256" key="4">
    <source>
        <dbReference type="ARBA" id="ARBA00022737"/>
    </source>
</evidence>
<feature type="transmembrane region" description="Helical" evidence="11">
    <location>
        <begin position="711"/>
        <end position="730"/>
    </location>
</feature>
<dbReference type="InterPro" id="IPR003599">
    <property type="entry name" value="Ig_sub"/>
</dbReference>
<feature type="compositionally biased region" description="Basic and acidic residues" evidence="10">
    <location>
        <begin position="608"/>
        <end position="618"/>
    </location>
</feature>
<dbReference type="Proteomes" id="UP001497482">
    <property type="component" value="Chromosome 7"/>
</dbReference>
<reference evidence="13 14" key="1">
    <citation type="submission" date="2024-04" db="EMBL/GenBank/DDBJ databases">
        <authorList>
            <person name="Waldvogel A.-M."/>
            <person name="Schoenle A."/>
        </authorList>
    </citation>
    <scope>NUCLEOTIDE SEQUENCE [LARGE SCALE GENOMIC DNA]</scope>
</reference>
<name>A0AAV2M9J9_KNICA</name>
<keyword evidence="14" id="KW-1185">Reference proteome</keyword>
<feature type="region of interest" description="Disordered" evidence="10">
    <location>
        <begin position="601"/>
        <end position="681"/>
    </location>
</feature>
<dbReference type="PANTHER" id="PTHR12035">
    <property type="entry name" value="SIALIC ACID BINDING IMMUNOGLOBULIN-LIKE LECTIN"/>
    <property type="match status" value="1"/>
</dbReference>
<dbReference type="InterPro" id="IPR051036">
    <property type="entry name" value="SIGLEC"/>
</dbReference>
<dbReference type="InterPro" id="IPR003598">
    <property type="entry name" value="Ig_sub2"/>
</dbReference>
<accession>A0AAV2M9J9</accession>
<dbReference type="CDD" id="cd00096">
    <property type="entry name" value="Ig"/>
    <property type="match status" value="1"/>
</dbReference>
<dbReference type="GO" id="GO:0033691">
    <property type="term" value="F:sialic acid binding"/>
    <property type="evidence" value="ECO:0007669"/>
    <property type="project" value="TreeGrafter"/>
</dbReference>
<sequence length="733" mass="81602">MELEVVGATSALGGQTVNVSCRLDSFPPSQLRWFGPNGTSLNRSDPDLGSASLVLHSLTQAQSGLYTCEGVHETKTQTRSVYISVIYLREVQISGDSSVTEHGPLRLTCSVDSFPLSNISFGRPGSWSLVQPNRLRILDQSLVQPNRPRILDQSPVQPNRPRILDQSLVQPNRPRILDQSLVQPNRPRILGQSLVQPNRPRILDQSLVQPNRPRILGQSLVQPNRLRILDPGSVTLLVPNVTLEHGGRYECIAEHDLGTLTSSVDVKVLRRPHILRSSGCVRHRDVLSCVCVSRASPVPSVSWSLLQDQHEYSLVTVVTGDTINSSFVLRGHNTTEVQCVSQNRAGQARDTFTVSESQPTGRYQDRVPTHWSVPGPCPNPLVRTRTESAEPTSPYQDRVPTHWSVPGPSPNPLVRTRTVSQPTGPYQDRVPTNWSIPGPESQPTGPYQDRVPTHWSVPGPCPNPLVRTRTESQPTGTYQDRVPTHWSVPGPSQQNPLVRTRTVSQPTGPYQDRVPTHWYVPGPCPNPLVRTRTMSQPTGPYQDRVSRTHWYVPGPCPNPLVHTRTESQPTGPYQDRVPTHWYVPGPSLNPLVRTGTKLAEPTGTYQDHQQDPLVRTRTESQPTGPYQDRVPTHWSVPGPSQQNPLDRVSRTHWYVPGPSQQNPLVRTKTESAEPTGTYQDHQQDPLVLTRTESQPTVTPETILQRFSELEVFVGFLSGFFVAALLCCVVVRCR</sequence>
<evidence type="ECO:0000256" key="10">
    <source>
        <dbReference type="SAM" id="MobiDB-lite"/>
    </source>
</evidence>
<dbReference type="PANTHER" id="PTHR12035:SF128">
    <property type="entry name" value="BRANCHED CHAIN KETO ACID DEHYDROGENASE E1 SUBUNIT BETA,-LIKE-RELATED"/>
    <property type="match status" value="1"/>
</dbReference>
<evidence type="ECO:0000313" key="14">
    <source>
        <dbReference type="Proteomes" id="UP001497482"/>
    </source>
</evidence>
<dbReference type="SMART" id="SM00408">
    <property type="entry name" value="IGc2"/>
    <property type="match status" value="2"/>
</dbReference>
<dbReference type="Gene3D" id="2.60.40.10">
    <property type="entry name" value="Immunoglobulins"/>
    <property type="match status" value="3"/>
</dbReference>
<comment type="subcellular location">
    <subcellularLocation>
        <location evidence="1">Membrane</location>
        <topology evidence="1">Single-pass type I membrane protein</topology>
    </subcellularLocation>
</comment>
<keyword evidence="2 11" id="KW-0812">Transmembrane</keyword>
<dbReference type="InterPro" id="IPR007110">
    <property type="entry name" value="Ig-like_dom"/>
</dbReference>
<keyword evidence="4" id="KW-0677">Repeat</keyword>
<keyword evidence="8" id="KW-0393">Immunoglobulin domain</keyword>
<comment type="similarity">
    <text evidence="9">Belongs to the immunoglobulin superfamily. SIGLEC (sialic acid binding Ig-like lectin) family.</text>
</comment>
<keyword evidence="5" id="KW-0130">Cell adhesion</keyword>
<organism evidence="13 14">
    <name type="scientific">Knipowitschia caucasica</name>
    <name type="common">Caucasian dwarf goby</name>
    <name type="synonym">Pomatoschistus caucasicus</name>
    <dbReference type="NCBI Taxonomy" id="637954"/>
    <lineage>
        <taxon>Eukaryota</taxon>
        <taxon>Metazoa</taxon>
        <taxon>Chordata</taxon>
        <taxon>Craniata</taxon>
        <taxon>Vertebrata</taxon>
        <taxon>Euteleostomi</taxon>
        <taxon>Actinopterygii</taxon>
        <taxon>Neopterygii</taxon>
        <taxon>Teleostei</taxon>
        <taxon>Neoteleostei</taxon>
        <taxon>Acanthomorphata</taxon>
        <taxon>Gobiaria</taxon>
        <taxon>Gobiiformes</taxon>
        <taxon>Gobioidei</taxon>
        <taxon>Gobiidae</taxon>
        <taxon>Gobiinae</taxon>
        <taxon>Knipowitschia</taxon>
    </lineage>
</organism>
<dbReference type="GO" id="GO:0007155">
    <property type="term" value="P:cell adhesion"/>
    <property type="evidence" value="ECO:0007669"/>
    <property type="project" value="UniProtKB-KW"/>
</dbReference>
<evidence type="ECO:0000256" key="5">
    <source>
        <dbReference type="ARBA" id="ARBA00022889"/>
    </source>
</evidence>
<dbReference type="PROSITE" id="PS50835">
    <property type="entry name" value="IG_LIKE"/>
    <property type="match status" value="2"/>
</dbReference>
<evidence type="ECO:0000256" key="8">
    <source>
        <dbReference type="ARBA" id="ARBA00023319"/>
    </source>
</evidence>
<dbReference type="GO" id="GO:0030246">
    <property type="term" value="F:carbohydrate binding"/>
    <property type="evidence" value="ECO:0007669"/>
    <property type="project" value="UniProtKB-KW"/>
</dbReference>
<dbReference type="SUPFAM" id="SSF48726">
    <property type="entry name" value="Immunoglobulin"/>
    <property type="match status" value="2"/>
</dbReference>
<dbReference type="InterPro" id="IPR003006">
    <property type="entry name" value="Ig/MHC_CS"/>
</dbReference>
<dbReference type="GO" id="GO:0005886">
    <property type="term" value="C:plasma membrane"/>
    <property type="evidence" value="ECO:0007669"/>
    <property type="project" value="TreeGrafter"/>
</dbReference>
<dbReference type="EMBL" id="OZ035829">
    <property type="protein sequence ID" value="CAL1610046.1"/>
    <property type="molecule type" value="Genomic_DNA"/>
</dbReference>
<evidence type="ECO:0000256" key="1">
    <source>
        <dbReference type="ARBA" id="ARBA00004479"/>
    </source>
</evidence>
<keyword evidence="3" id="KW-0430">Lectin</keyword>
<feature type="domain" description="Ig-like" evidence="12">
    <location>
        <begin position="272"/>
        <end position="355"/>
    </location>
</feature>
<evidence type="ECO:0000313" key="13">
    <source>
        <dbReference type="EMBL" id="CAL1610046.1"/>
    </source>
</evidence>
<evidence type="ECO:0000259" key="12">
    <source>
        <dbReference type="PROSITE" id="PS50835"/>
    </source>
</evidence>
<dbReference type="Pfam" id="PF13927">
    <property type="entry name" value="Ig_3"/>
    <property type="match status" value="1"/>
</dbReference>
<evidence type="ECO:0000256" key="11">
    <source>
        <dbReference type="SAM" id="Phobius"/>
    </source>
</evidence>
<proteinExistence type="inferred from homology"/>
<feature type="compositionally biased region" description="Polar residues" evidence="10">
    <location>
        <begin position="348"/>
        <end position="361"/>
    </location>
</feature>
<dbReference type="InterPro" id="IPR036179">
    <property type="entry name" value="Ig-like_dom_sf"/>
</dbReference>
<feature type="compositionally biased region" description="Polar residues" evidence="10">
    <location>
        <begin position="490"/>
        <end position="508"/>
    </location>
</feature>
<evidence type="ECO:0000256" key="3">
    <source>
        <dbReference type="ARBA" id="ARBA00022734"/>
    </source>
</evidence>
<gene>
    <name evidence="13" type="ORF">KC01_LOCUS36712</name>
</gene>
<dbReference type="PROSITE" id="PS00290">
    <property type="entry name" value="IG_MHC"/>
    <property type="match status" value="1"/>
</dbReference>